<dbReference type="InterPro" id="IPR017853">
    <property type="entry name" value="GH"/>
</dbReference>
<evidence type="ECO:0000256" key="2">
    <source>
        <dbReference type="ARBA" id="ARBA00023295"/>
    </source>
</evidence>
<dbReference type="PANTHER" id="PTHR10357:SF210">
    <property type="entry name" value="MALTODEXTRIN GLUCOSIDASE"/>
    <property type="match status" value="1"/>
</dbReference>
<evidence type="ECO:0000313" key="5">
    <source>
        <dbReference type="Proteomes" id="UP000276888"/>
    </source>
</evidence>
<dbReference type="EMBL" id="CP031423">
    <property type="protein sequence ID" value="AZS38137.1"/>
    <property type="molecule type" value="Genomic_DNA"/>
</dbReference>
<dbReference type="AlphaFoldDB" id="A0A3Q9J197"/>
<organism evidence="4 5">
    <name type="scientific">Microbacterium lemovicicum</name>
    <dbReference type="NCBI Taxonomy" id="1072463"/>
    <lineage>
        <taxon>Bacteria</taxon>
        <taxon>Bacillati</taxon>
        <taxon>Actinomycetota</taxon>
        <taxon>Actinomycetes</taxon>
        <taxon>Micrococcales</taxon>
        <taxon>Microbacteriaceae</taxon>
        <taxon>Microbacterium</taxon>
    </lineage>
</organism>
<feature type="domain" description="Glycosyl hydrolase family 13 catalytic" evidence="3">
    <location>
        <begin position="8"/>
        <end position="343"/>
    </location>
</feature>
<protein>
    <submittedName>
        <fullName evidence="4">Neopullulanase</fullName>
        <ecNumber evidence="4">3.2.1.135</ecNumber>
    </submittedName>
</protein>
<keyword evidence="5" id="KW-1185">Reference proteome</keyword>
<dbReference type="Gene3D" id="3.20.20.80">
    <property type="entry name" value="Glycosidases"/>
    <property type="match status" value="1"/>
</dbReference>
<dbReference type="GO" id="GO:0031216">
    <property type="term" value="F:neopullulanase activity"/>
    <property type="evidence" value="ECO:0007669"/>
    <property type="project" value="UniProtKB-EC"/>
</dbReference>
<name>A0A3Q9J197_9MICO</name>
<dbReference type="GO" id="GO:0005975">
    <property type="term" value="P:carbohydrate metabolic process"/>
    <property type="evidence" value="ECO:0007669"/>
    <property type="project" value="InterPro"/>
</dbReference>
<sequence length="419" mass="46436">MAHAIWWRVYPLGFVGAVPAPEGGAPGPEERRLRRLIPWLDHVVELGASGIALGPIFASDTHGYDVVDHFRVDPRLGDDSDVEALFAAAHERGLRVQLDGVFNHVGRRHPLVADDPDGVLRRTEGGDLVAFEGHDALVELDHSRPATRRLVTDAMRHWLDRGADSWRLDAAYRVPLDFWAAVLPDVRAAHPGAWFEAEVIHGDYAAFVTEGTVDSVTQYELWKAVRSSIQERNLFELAWSLTRHNEFLEVFAPVTFVGNHDVTRIASAITDPRHRPHALVLLALLGGTPALYAGDEFGWEAVKEERAGGDDAIRPEFPADGPAAVSGFDERVLRLHQELLGLRRRHPWLHRARTDEPRTLTNEHLEIDVILGSDRLTVALNLSDETFPLTPGELLSADDGTRGMPGRLAPHGWAVVAPR</sequence>
<evidence type="ECO:0000259" key="3">
    <source>
        <dbReference type="SMART" id="SM00642"/>
    </source>
</evidence>
<keyword evidence="2 4" id="KW-0326">Glycosidase</keyword>
<dbReference type="InterPro" id="IPR006047">
    <property type="entry name" value="GH13_cat_dom"/>
</dbReference>
<proteinExistence type="predicted"/>
<dbReference type="Pfam" id="PF00128">
    <property type="entry name" value="Alpha-amylase"/>
    <property type="match status" value="2"/>
</dbReference>
<gene>
    <name evidence="4" type="primary">nplT</name>
    <name evidence="4" type="ORF">CVS47_02788</name>
</gene>
<dbReference type="KEGG" id="mlv:CVS47_02788"/>
<evidence type="ECO:0000313" key="4">
    <source>
        <dbReference type="EMBL" id="AZS38137.1"/>
    </source>
</evidence>
<dbReference type="SMART" id="SM00642">
    <property type="entry name" value="Aamy"/>
    <property type="match status" value="1"/>
</dbReference>
<keyword evidence="1 4" id="KW-0378">Hydrolase</keyword>
<dbReference type="SUPFAM" id="SSF51445">
    <property type="entry name" value="(Trans)glycosidases"/>
    <property type="match status" value="1"/>
</dbReference>
<dbReference type="EC" id="3.2.1.135" evidence="4"/>
<accession>A0A3Q9J197</accession>
<dbReference type="Proteomes" id="UP000276888">
    <property type="component" value="Chromosome"/>
</dbReference>
<dbReference type="PANTHER" id="PTHR10357">
    <property type="entry name" value="ALPHA-AMYLASE FAMILY MEMBER"/>
    <property type="match status" value="1"/>
</dbReference>
<evidence type="ECO:0000256" key="1">
    <source>
        <dbReference type="ARBA" id="ARBA00022801"/>
    </source>
</evidence>
<reference evidence="4 5" key="1">
    <citation type="submission" date="2018-08" db="EMBL/GenBank/DDBJ databases">
        <title>Microbacterium lemovicicum sp. nov., a bacterium isolated from a natural uranium-rich soil.</title>
        <authorList>
            <person name="ORTET P."/>
        </authorList>
    </citation>
    <scope>NUCLEOTIDE SEQUENCE [LARGE SCALE GENOMIC DNA]</scope>
    <source>
        <strain evidence="4 5">Viu22</strain>
    </source>
</reference>